<evidence type="ECO:0000313" key="10">
    <source>
        <dbReference type="RefSeq" id="XP_022254429.1"/>
    </source>
</evidence>
<keyword evidence="4" id="KW-0238">DNA-binding</keyword>
<dbReference type="Proteomes" id="UP000694941">
    <property type="component" value="Unplaced"/>
</dbReference>
<dbReference type="SMART" id="SM00338">
    <property type="entry name" value="BRLZ"/>
    <property type="match status" value="1"/>
</dbReference>
<evidence type="ECO:0000256" key="5">
    <source>
        <dbReference type="ARBA" id="ARBA00023163"/>
    </source>
</evidence>
<gene>
    <name evidence="10" type="primary">LOC111088474</name>
</gene>
<keyword evidence="6" id="KW-0539">Nucleus</keyword>
<keyword evidence="5" id="KW-0804">Transcription</keyword>
<dbReference type="RefSeq" id="XP_022254429.1">
    <property type="nucleotide sequence ID" value="XM_022398721.1"/>
</dbReference>
<evidence type="ECO:0000256" key="1">
    <source>
        <dbReference type="ARBA" id="ARBA00004123"/>
    </source>
</evidence>
<evidence type="ECO:0000256" key="4">
    <source>
        <dbReference type="ARBA" id="ARBA00023125"/>
    </source>
</evidence>
<dbReference type="Pfam" id="PF00170">
    <property type="entry name" value="bZIP_1"/>
    <property type="match status" value="1"/>
</dbReference>
<dbReference type="Gene3D" id="1.20.5.170">
    <property type="match status" value="1"/>
</dbReference>
<dbReference type="InterPro" id="IPR004827">
    <property type="entry name" value="bZIP"/>
</dbReference>
<sequence>MDHYLISYKTTELHPQEFECSFFDAPMLKKDCFSHFVNLEDLLVDNLESKPLKTVHVQEGNDLENYNDPKKGNILNESLQSQRWVDNELDLSLLEDIEPLVTPTPTTIAEAIIYPQTSIPCEPPSINTSFIMPSVPQSHGFSRIQAPTDNYGFLVETPPDSPVSQVPDVLGFSRILEHPKMYHWDNCGSLRGQTLPNLPSSWNPSPSYSSGAPSPTPSVLHQNTPFFCHSGYADLSRISLQEPSTAGILDFKSPKNLCGFDSFDVSNTSQMEAGKLIQPTEDTIFPRYSEIQESENVVSHGTIFSTSPNYLDLPSTTRRQRTKTKYLQNDYITKILHNETRKDRKKLQNKEAATRYRIKKREEAQWLQDEENVLAMKNRELRNKVKKIKTEITYLKNLTKEILKVNRGFV</sequence>
<dbReference type="GeneID" id="111088474"/>
<dbReference type="SUPFAM" id="SSF57959">
    <property type="entry name" value="Leucine zipper domain"/>
    <property type="match status" value="1"/>
</dbReference>
<dbReference type="InterPro" id="IPR046347">
    <property type="entry name" value="bZIP_sf"/>
</dbReference>
<reference evidence="10" key="1">
    <citation type="submission" date="2025-08" db="UniProtKB">
        <authorList>
            <consortium name="RefSeq"/>
        </authorList>
    </citation>
    <scope>IDENTIFICATION</scope>
    <source>
        <tissue evidence="10">Muscle</tissue>
    </source>
</reference>
<name>A0ABM1TEX3_LIMPO</name>
<dbReference type="PANTHER" id="PTHR13044">
    <property type="entry name" value="ACTIVATING TRANSCRIPTION FACTOR ATF 4/5"/>
    <property type="match status" value="1"/>
</dbReference>
<keyword evidence="9" id="KW-1185">Reference proteome</keyword>
<evidence type="ECO:0000313" key="9">
    <source>
        <dbReference type="Proteomes" id="UP000694941"/>
    </source>
</evidence>
<proteinExistence type="inferred from homology"/>
<organism evidence="9 10">
    <name type="scientific">Limulus polyphemus</name>
    <name type="common">Atlantic horseshoe crab</name>
    <dbReference type="NCBI Taxonomy" id="6850"/>
    <lineage>
        <taxon>Eukaryota</taxon>
        <taxon>Metazoa</taxon>
        <taxon>Ecdysozoa</taxon>
        <taxon>Arthropoda</taxon>
        <taxon>Chelicerata</taxon>
        <taxon>Merostomata</taxon>
        <taxon>Xiphosura</taxon>
        <taxon>Limulidae</taxon>
        <taxon>Limulus</taxon>
    </lineage>
</organism>
<keyword evidence="7" id="KW-0175">Coiled coil</keyword>
<protein>
    <submittedName>
        <fullName evidence="10">Uncharacterized protein LOC111088474</fullName>
    </submittedName>
</protein>
<accession>A0ABM1TEX3</accession>
<evidence type="ECO:0000256" key="3">
    <source>
        <dbReference type="ARBA" id="ARBA00023015"/>
    </source>
</evidence>
<dbReference type="PANTHER" id="PTHR13044:SF14">
    <property type="entry name" value="CRYPTOCEPHAL, ISOFORM A"/>
    <property type="match status" value="1"/>
</dbReference>
<feature type="domain" description="BZIP" evidence="8">
    <location>
        <begin position="339"/>
        <end position="402"/>
    </location>
</feature>
<dbReference type="PROSITE" id="PS00036">
    <property type="entry name" value="BZIP_BASIC"/>
    <property type="match status" value="1"/>
</dbReference>
<keyword evidence="3" id="KW-0805">Transcription regulation</keyword>
<evidence type="ECO:0000256" key="7">
    <source>
        <dbReference type="SAM" id="Coils"/>
    </source>
</evidence>
<comment type="similarity">
    <text evidence="2">Belongs to the bZIP family.</text>
</comment>
<evidence type="ECO:0000259" key="8">
    <source>
        <dbReference type="PROSITE" id="PS50217"/>
    </source>
</evidence>
<comment type="subcellular location">
    <subcellularLocation>
        <location evidence="1">Nucleus</location>
    </subcellularLocation>
</comment>
<evidence type="ECO:0000256" key="6">
    <source>
        <dbReference type="ARBA" id="ARBA00023242"/>
    </source>
</evidence>
<dbReference type="CDD" id="cd14692">
    <property type="entry name" value="bZIP_ATF4"/>
    <property type="match status" value="1"/>
</dbReference>
<feature type="coiled-coil region" evidence="7">
    <location>
        <begin position="367"/>
        <end position="398"/>
    </location>
</feature>
<dbReference type="PROSITE" id="PS50217">
    <property type="entry name" value="BZIP"/>
    <property type="match status" value="1"/>
</dbReference>
<evidence type="ECO:0000256" key="2">
    <source>
        <dbReference type="ARBA" id="ARBA00007163"/>
    </source>
</evidence>